<evidence type="ECO:0000313" key="2">
    <source>
        <dbReference type="Proteomes" id="UP000805649"/>
    </source>
</evidence>
<protein>
    <submittedName>
        <fullName evidence="1">Uncharacterized protein</fullName>
    </submittedName>
</protein>
<evidence type="ECO:0000313" key="1">
    <source>
        <dbReference type="EMBL" id="KAL0944333.1"/>
    </source>
</evidence>
<comment type="caution">
    <text evidence="1">The sequence shown here is derived from an EMBL/GenBank/DDBJ whole genome shotgun (WGS) entry which is preliminary data.</text>
</comment>
<organism evidence="1 2">
    <name type="scientific">Colletotrichum truncatum</name>
    <name type="common">Anthracnose fungus</name>
    <name type="synonym">Colletotrichum capsici</name>
    <dbReference type="NCBI Taxonomy" id="5467"/>
    <lineage>
        <taxon>Eukaryota</taxon>
        <taxon>Fungi</taxon>
        <taxon>Dikarya</taxon>
        <taxon>Ascomycota</taxon>
        <taxon>Pezizomycotina</taxon>
        <taxon>Sordariomycetes</taxon>
        <taxon>Hypocreomycetidae</taxon>
        <taxon>Glomerellales</taxon>
        <taxon>Glomerellaceae</taxon>
        <taxon>Colletotrichum</taxon>
        <taxon>Colletotrichum truncatum species complex</taxon>
    </lineage>
</organism>
<sequence>MQTGLAKRISHVPRQALGLNSTTTSTGLISPSSQDTFSINLSTTQGETSSTSQLVATSFPSASPSQQPTTSGSYVPGGTLSGTGEPSTGRISSATSDEISSQIVGSSSTVRPVDSTTHNTVIISPSELPNTASTRNLTSTVSLGISSHGLTTIVRTNSSASISSGRSTTSSSASFSGNFSRPSTTFIDTIDENQVVTLTLPTGYEPKQDCISTSEGAIPTTWSIVYTSTTTFYGNPTEYTPPFPEITIPATCTPLNSGGGRSRPPISGAFCAPSVAGGCSSIEAIASYALTMVPSSPKVVPAATFTFVTTAKNPSVIYLPISTPRYGNDPETKAPQDKQTALKPPPDQSTDKSQPPPSPPAPPRESVKEPPKATYTVTVAPTKVIINDQTFTITSPSETTRVTVDGAQFTINPSEVAGGGTVVNRPGNVGRRTLEPTSTMVGELPVVIAPDGAQNAVVVGGTTFELQSTPVTAVVQDQTITVQSSRIIFPDQTVSISRSSPVQTEIVVAGGEMLTVIGRSILVIRSTTITYGPESSTITEIVDDDTIIIGPTGVTVHNVTMGGPNATPSDTFYEIVGGATITQVGASLVVLKGTTFTVGPGRGTTTTVVGGETIIIGPSGVAVSTLTFSYPFGPTVITTISVPTATAAPAPVPSETKTNGGAGVRHAGRATGVSLEFCIAIGVWVLGRMV</sequence>
<reference evidence="1 2" key="1">
    <citation type="journal article" date="2020" name="Phytopathology">
        <title>Genome Sequence Resources of Colletotrichum truncatum, C. plurivorum, C. musicola, and C. sojae: Four Species Pathogenic to Soybean (Glycine max).</title>
        <authorList>
            <person name="Rogerio F."/>
            <person name="Boufleur T.R."/>
            <person name="Ciampi-Guillardi M."/>
            <person name="Sukno S.A."/>
            <person name="Thon M.R."/>
            <person name="Massola Junior N.S."/>
            <person name="Baroncelli R."/>
        </authorList>
    </citation>
    <scope>NUCLEOTIDE SEQUENCE [LARGE SCALE GENOMIC DNA]</scope>
    <source>
        <strain evidence="1 2">CMES1059</strain>
    </source>
</reference>
<accession>A0ACC3ZJQ3</accession>
<dbReference type="EMBL" id="VUJX02000001">
    <property type="protein sequence ID" value="KAL0944333.1"/>
    <property type="molecule type" value="Genomic_DNA"/>
</dbReference>
<gene>
    <name evidence="1" type="ORF">CTRU02_202220</name>
</gene>
<name>A0ACC3ZJQ3_COLTU</name>
<keyword evidence="2" id="KW-1185">Reference proteome</keyword>
<dbReference type="Proteomes" id="UP000805649">
    <property type="component" value="Unassembled WGS sequence"/>
</dbReference>
<proteinExistence type="predicted"/>